<gene>
    <name evidence="8" type="primary">CUP9</name>
    <name evidence="8" type="ORF">GLX27_000852</name>
</gene>
<feature type="compositionally biased region" description="Basic and acidic residues" evidence="6">
    <location>
        <begin position="351"/>
        <end position="369"/>
    </location>
</feature>
<dbReference type="EMBL" id="CP046234">
    <property type="protein sequence ID" value="WFD46220.1"/>
    <property type="molecule type" value="Genomic_DNA"/>
</dbReference>
<organism evidence="8 9">
    <name type="scientific">Malassezia furfur</name>
    <name type="common">Pityriasis versicolor infection agent</name>
    <name type="synonym">Pityrosporum furfur</name>
    <dbReference type="NCBI Taxonomy" id="55194"/>
    <lineage>
        <taxon>Eukaryota</taxon>
        <taxon>Fungi</taxon>
        <taxon>Dikarya</taxon>
        <taxon>Basidiomycota</taxon>
        <taxon>Ustilaginomycotina</taxon>
        <taxon>Malasseziomycetes</taxon>
        <taxon>Malasseziales</taxon>
        <taxon>Malasseziaceae</taxon>
        <taxon>Malassezia</taxon>
    </lineage>
</organism>
<dbReference type="GO" id="GO:0003677">
    <property type="term" value="F:DNA binding"/>
    <property type="evidence" value="ECO:0007669"/>
    <property type="project" value="UniProtKB-KW"/>
</dbReference>
<evidence type="ECO:0000256" key="2">
    <source>
        <dbReference type="ARBA" id="ARBA00023125"/>
    </source>
</evidence>
<feature type="domain" description="Homeobox" evidence="7">
    <location>
        <begin position="418"/>
        <end position="481"/>
    </location>
</feature>
<dbReference type="InterPro" id="IPR009057">
    <property type="entry name" value="Homeodomain-like_sf"/>
</dbReference>
<dbReference type="Pfam" id="PF05920">
    <property type="entry name" value="Homeobox_KN"/>
    <property type="match status" value="1"/>
</dbReference>
<evidence type="ECO:0000256" key="3">
    <source>
        <dbReference type="ARBA" id="ARBA00023155"/>
    </source>
</evidence>
<name>A0ABY8EP54_MALFU</name>
<feature type="compositionally biased region" description="Basic and acidic residues" evidence="6">
    <location>
        <begin position="59"/>
        <end position="70"/>
    </location>
</feature>
<keyword evidence="4 5" id="KW-0539">Nucleus</keyword>
<evidence type="ECO:0000313" key="8">
    <source>
        <dbReference type="EMBL" id="WFD46220.1"/>
    </source>
</evidence>
<dbReference type="Proteomes" id="UP000818624">
    <property type="component" value="Chromosome 1"/>
</dbReference>
<comment type="subcellular location">
    <subcellularLocation>
        <location evidence="5">Nucleus</location>
    </subcellularLocation>
</comment>
<proteinExistence type="inferred from homology"/>
<evidence type="ECO:0000256" key="6">
    <source>
        <dbReference type="SAM" id="MobiDB-lite"/>
    </source>
</evidence>
<dbReference type="InterPro" id="IPR008422">
    <property type="entry name" value="KN_HD"/>
</dbReference>
<feature type="compositionally biased region" description="Basic and acidic residues" evidence="6">
    <location>
        <begin position="78"/>
        <end position="88"/>
    </location>
</feature>
<reference evidence="8 9" key="1">
    <citation type="journal article" date="2020" name="Elife">
        <title>Loss of centromere function drives karyotype evolution in closely related Malassezia species.</title>
        <authorList>
            <person name="Sankaranarayanan S.R."/>
            <person name="Ianiri G."/>
            <person name="Coelho M.A."/>
            <person name="Reza M.H."/>
            <person name="Thimmappa B.C."/>
            <person name="Ganguly P."/>
            <person name="Vadnala R.N."/>
            <person name="Sun S."/>
            <person name="Siddharthan R."/>
            <person name="Tellgren-Roth C."/>
            <person name="Dawson T.L."/>
            <person name="Heitman J."/>
            <person name="Sanyal K."/>
        </authorList>
    </citation>
    <scope>NUCLEOTIDE SEQUENCE [LARGE SCALE GENOMIC DNA]</scope>
    <source>
        <strain evidence="8">CBS14141</strain>
    </source>
</reference>
<feature type="region of interest" description="Disordered" evidence="6">
    <location>
        <begin position="249"/>
        <end position="270"/>
    </location>
</feature>
<keyword evidence="2 5" id="KW-0238">DNA-binding</keyword>
<keyword evidence="3 5" id="KW-0371">Homeobox</keyword>
<dbReference type="CDD" id="cd00086">
    <property type="entry name" value="homeodomain"/>
    <property type="match status" value="1"/>
</dbReference>
<dbReference type="Gene3D" id="1.10.10.60">
    <property type="entry name" value="Homeodomain-like"/>
    <property type="match status" value="1"/>
</dbReference>
<feature type="region of interest" description="Disordered" evidence="6">
    <location>
        <begin position="295"/>
        <end position="376"/>
    </location>
</feature>
<dbReference type="SMART" id="SM00389">
    <property type="entry name" value="HOX"/>
    <property type="match status" value="1"/>
</dbReference>
<evidence type="ECO:0000259" key="7">
    <source>
        <dbReference type="PROSITE" id="PS50071"/>
    </source>
</evidence>
<evidence type="ECO:0000256" key="1">
    <source>
        <dbReference type="ARBA" id="ARBA00005800"/>
    </source>
</evidence>
<accession>A0ABY8EP54</accession>
<dbReference type="PROSITE" id="PS50071">
    <property type="entry name" value="HOMEOBOX_2"/>
    <property type="match status" value="1"/>
</dbReference>
<feature type="compositionally biased region" description="Basic and acidic residues" evidence="6">
    <location>
        <begin position="126"/>
        <end position="138"/>
    </location>
</feature>
<dbReference type="SUPFAM" id="SSF46689">
    <property type="entry name" value="Homeodomain-like"/>
    <property type="match status" value="1"/>
</dbReference>
<evidence type="ECO:0000313" key="9">
    <source>
        <dbReference type="Proteomes" id="UP000818624"/>
    </source>
</evidence>
<dbReference type="PANTHER" id="PTHR11850">
    <property type="entry name" value="HOMEOBOX PROTEIN TRANSCRIPTION FACTORS"/>
    <property type="match status" value="1"/>
</dbReference>
<feature type="region of interest" description="Disordered" evidence="6">
    <location>
        <begin position="391"/>
        <end position="430"/>
    </location>
</feature>
<evidence type="ECO:0000256" key="5">
    <source>
        <dbReference type="PROSITE-ProRule" id="PRU00108"/>
    </source>
</evidence>
<dbReference type="InterPro" id="IPR001356">
    <property type="entry name" value="HD"/>
</dbReference>
<comment type="similarity">
    <text evidence="1">Belongs to the TALE/M-ATYP homeobox family.</text>
</comment>
<keyword evidence="9" id="KW-1185">Reference proteome</keyword>
<evidence type="ECO:0000256" key="4">
    <source>
        <dbReference type="ARBA" id="ARBA00023242"/>
    </source>
</evidence>
<dbReference type="InterPro" id="IPR050224">
    <property type="entry name" value="TALE_homeobox"/>
</dbReference>
<feature type="region of interest" description="Disordered" evidence="6">
    <location>
        <begin position="1"/>
        <end position="156"/>
    </location>
</feature>
<feature type="compositionally biased region" description="Basic and acidic residues" evidence="6">
    <location>
        <begin position="330"/>
        <end position="343"/>
    </location>
</feature>
<feature type="DNA-binding region" description="Homeobox" evidence="5">
    <location>
        <begin position="420"/>
        <end position="482"/>
    </location>
</feature>
<feature type="compositionally biased region" description="Polar residues" evidence="6">
    <location>
        <begin position="91"/>
        <end position="104"/>
    </location>
</feature>
<protein>
    <submittedName>
        <fullName evidence="8">Homeodomain super</fullName>
    </submittedName>
</protein>
<sequence length="489" mass="54851">MSGTKGEAGDLPLRDLNSPPVPERLDDSISSSRHGPVHAMKGQGHPLPSFFASGSDSDFESKHVLPRPRDYPSLSASRADHGSTDHVNSRVRVTQGSHSASVQSEEPDALPRRAKIDSSTPEDVLVDDKTPTQDEFPPRPRIPGLHATGGPDDFPRKLIPYSVLEQIARDHARAQSWPEIYSETTMRDRKAHPLYDQFLGYAHEPSSHATHPKRLRSWSETYSTVGVGSEGMYGNDDLGRYALNKPREYRPWHRPESSGSHRPSPYPRHRPPSAEYRWYAIYADEEYDHAHYSSLGGSHGNHSRSSRPYTPNYPYGSLSAAHEPPISPHRAPEMYHPYERRQSNESYGPGRKMEMLAPPRDDASHEKGGRTKSSPGAFAYMKHKEIAHEVPVTQPTLGRANQGHLTRSKPSDGTQATEPQPKRGGKLPKPITDMLKSWLLDHADHPYPTEEEKRQFCEYTGLDICQISNWFVNARRRILAPQMQAASGK</sequence>